<dbReference type="Proteomes" id="UP000663850">
    <property type="component" value="Unassembled WGS sequence"/>
</dbReference>
<feature type="region of interest" description="Disordered" evidence="1">
    <location>
        <begin position="39"/>
        <end position="200"/>
    </location>
</feature>
<comment type="caution">
    <text evidence="2">The sequence shown here is derived from an EMBL/GenBank/DDBJ whole genome shotgun (WGS) entry which is preliminary data.</text>
</comment>
<protein>
    <submittedName>
        <fullName evidence="2">Uncharacterized protein</fullName>
    </submittedName>
</protein>
<dbReference type="AlphaFoldDB" id="A0A8H3ADI2"/>
<name>A0A8H3ADI2_9AGAM</name>
<dbReference type="EMBL" id="CAJMWZ010000699">
    <property type="protein sequence ID" value="CAE6423589.1"/>
    <property type="molecule type" value="Genomic_DNA"/>
</dbReference>
<feature type="compositionally biased region" description="Polar residues" evidence="1">
    <location>
        <begin position="39"/>
        <end position="48"/>
    </location>
</feature>
<gene>
    <name evidence="2" type="ORF">RDB_LOCUS12445</name>
</gene>
<reference evidence="2" key="1">
    <citation type="submission" date="2021-01" db="EMBL/GenBank/DDBJ databases">
        <authorList>
            <person name="Kaushik A."/>
        </authorList>
    </citation>
    <scope>NUCLEOTIDE SEQUENCE</scope>
    <source>
        <strain evidence="2">Type strain: AG8-Rh-89/</strain>
    </source>
</reference>
<evidence type="ECO:0000313" key="3">
    <source>
        <dbReference type="Proteomes" id="UP000663850"/>
    </source>
</evidence>
<feature type="compositionally biased region" description="Basic residues" evidence="1">
    <location>
        <begin position="175"/>
        <end position="184"/>
    </location>
</feature>
<proteinExistence type="predicted"/>
<accession>A0A8H3ADI2</accession>
<evidence type="ECO:0000256" key="1">
    <source>
        <dbReference type="SAM" id="MobiDB-lite"/>
    </source>
</evidence>
<evidence type="ECO:0000313" key="2">
    <source>
        <dbReference type="EMBL" id="CAE6423589.1"/>
    </source>
</evidence>
<sequence length="301" mass="32488">MPVATLARLTLYHLAWYLLSLVAAYRCIRTTRRSLISQMSITSEQAPRSKSALRAQAPKHIPLPSPTSEVPYSRTYPATPLSPRSQPISNPFFLLNPETPPISTPRAPRIPPSPPTHIRRPTLPAQTSLEHAFGDTRRSPTQPQASKPKKEVAIPSPVTSCSCSSSRSHPDLSKSRKRTKTRPRAKTDLPPLDTAGWSLRTPSFRSAAAATPSTGSSTPRNISISEIPLLSGPIGCAVDIFGLAALQPPRMAGRPRRMRQRVAIGDVSAERMDVGRSSPAVPLAVPNGLVFTARTASPVKA</sequence>
<feature type="compositionally biased region" description="Pro residues" evidence="1">
    <location>
        <begin position="98"/>
        <end position="115"/>
    </location>
</feature>
<organism evidence="2 3">
    <name type="scientific">Rhizoctonia solani</name>
    <dbReference type="NCBI Taxonomy" id="456999"/>
    <lineage>
        <taxon>Eukaryota</taxon>
        <taxon>Fungi</taxon>
        <taxon>Dikarya</taxon>
        <taxon>Basidiomycota</taxon>
        <taxon>Agaricomycotina</taxon>
        <taxon>Agaricomycetes</taxon>
        <taxon>Cantharellales</taxon>
        <taxon>Ceratobasidiaceae</taxon>
        <taxon>Rhizoctonia</taxon>
    </lineage>
</organism>